<evidence type="ECO:0000313" key="3">
    <source>
        <dbReference type="Proteomes" id="UP001198806"/>
    </source>
</evidence>
<protein>
    <submittedName>
        <fullName evidence="1">Uncharacterized protein</fullName>
    </submittedName>
</protein>
<organism evidence="1 3">
    <name type="scientific">Parabacteroides distasonis</name>
    <dbReference type="NCBI Taxonomy" id="823"/>
    <lineage>
        <taxon>Bacteria</taxon>
        <taxon>Pseudomonadati</taxon>
        <taxon>Bacteroidota</taxon>
        <taxon>Bacteroidia</taxon>
        <taxon>Bacteroidales</taxon>
        <taxon>Tannerellaceae</taxon>
        <taxon>Parabacteroides</taxon>
    </lineage>
</organism>
<evidence type="ECO:0000313" key="1">
    <source>
        <dbReference type="EMBL" id="MCB6516798.1"/>
    </source>
</evidence>
<accession>A0AAP2VJ52</accession>
<proteinExistence type="predicted"/>
<dbReference type="Proteomes" id="UP001198806">
    <property type="component" value="Unassembled WGS sequence"/>
</dbReference>
<dbReference type="Proteomes" id="UP001221009">
    <property type="component" value="Chromosome"/>
</dbReference>
<name>A0AAP2VJ52_PARDI</name>
<dbReference type="EMBL" id="CP120353">
    <property type="protein sequence ID" value="WET62812.1"/>
    <property type="molecule type" value="Genomic_DNA"/>
</dbReference>
<reference evidence="2" key="2">
    <citation type="submission" date="2023-03" db="EMBL/GenBank/DDBJ databases">
        <title>Parabacteroides distasonis, a bacteria resistant against UC.</title>
        <authorList>
            <person name="Dai W."/>
        </authorList>
    </citation>
    <scope>NUCLEOTIDE SEQUENCE</scope>
    <source>
        <strain evidence="2">F1-28</strain>
    </source>
</reference>
<sequence length="447" mass="52201">MVKYLWVFFFFVFCVSCGEQEDIVENEEPLLPSAGTPWDYQFEKILPFLKDTAGFDKESFCKEGTWLAYVKNEKLWMGLFGNDFTGLIGEWNSSFELPKETKGLKICHIVKVNTGYIFFVHVYNTREVSQTSGITSFLLYLIDGSIELIHHFKDDFDKASVFDFRWETYGDKLLFTFYDNPGGKQYGYLYFNGGVKASQATVVKDKNSYFFTGLKDKKLKIYVCDEESGITDSWSGDTSIDLNLTIHEGYGGYKTYEVDLVRLEDILTMRWGYVANLAFLSRNQEIKKDVLILNDQNGINRYEETDSDPYSDIRFYKWYDESILFYNTYTDSCLVVSSTGKDIKEFYSSRLYEKLASVNYESISYEEAIFLSRDWDLSRFDLSRSESKWISPIRILKENMQRNAQLTVSIENKSGNLWEYKCDILYYEGNKKQVRFSVDIETGEVFP</sequence>
<dbReference type="EMBL" id="JAJCNI010000002">
    <property type="protein sequence ID" value="MCB6516798.1"/>
    <property type="molecule type" value="Genomic_DNA"/>
</dbReference>
<dbReference type="RefSeq" id="WP_122144966.1">
    <property type="nucleotide sequence ID" value="NZ_BAABYH010000001.1"/>
</dbReference>
<gene>
    <name evidence="1" type="ORF">LI194_03190</name>
    <name evidence="2" type="ORF">P2T59_13995</name>
</gene>
<reference evidence="1" key="1">
    <citation type="submission" date="2021-10" db="EMBL/GenBank/DDBJ databases">
        <title>Collection of gut derived symbiotic bacterial strains cultured from healthy donors.</title>
        <authorList>
            <person name="Lin H."/>
            <person name="Littmann E."/>
            <person name="Kohout C."/>
            <person name="Pamer E.G."/>
        </authorList>
    </citation>
    <scope>NUCLEOTIDE SEQUENCE</scope>
    <source>
        <strain evidence="1">DFI.2.94</strain>
    </source>
</reference>
<evidence type="ECO:0000313" key="2">
    <source>
        <dbReference type="EMBL" id="WET62812.1"/>
    </source>
</evidence>
<dbReference type="AlphaFoldDB" id="A0AAP2VJ52"/>